<dbReference type="InterPro" id="IPR000073">
    <property type="entry name" value="AB_hydrolase_1"/>
</dbReference>
<dbReference type="EMBL" id="CP009110">
    <property type="protein sequence ID" value="AIJ21284.1"/>
    <property type="molecule type" value="Genomic_DNA"/>
</dbReference>
<dbReference type="Proteomes" id="UP000062973">
    <property type="component" value="Chromosome"/>
</dbReference>
<dbReference type="PANTHER" id="PTHR43194">
    <property type="entry name" value="HYDROLASE ALPHA/BETA FOLD FAMILY"/>
    <property type="match status" value="1"/>
</dbReference>
<dbReference type="InterPro" id="IPR029058">
    <property type="entry name" value="AB_hydrolase_fold"/>
</dbReference>
<dbReference type="SUPFAM" id="SSF53474">
    <property type="entry name" value="alpha/beta-Hydrolases"/>
    <property type="match status" value="1"/>
</dbReference>
<dbReference type="PANTHER" id="PTHR43194:SF2">
    <property type="entry name" value="PEROXISOMAL MEMBRANE PROTEIN LPX1"/>
    <property type="match status" value="1"/>
</dbReference>
<evidence type="ECO:0000313" key="4">
    <source>
        <dbReference type="Proteomes" id="UP000062973"/>
    </source>
</evidence>
<reference evidence="3 4" key="1">
    <citation type="submission" date="2014-07" db="EMBL/GenBank/DDBJ databases">
        <title>Whole Genome Sequence of the Amycolatopsis methanolica 239.</title>
        <authorList>
            <person name="Tang B."/>
        </authorList>
    </citation>
    <scope>NUCLEOTIDE SEQUENCE [LARGE SCALE GENOMIC DNA]</scope>
    <source>
        <strain evidence="3 4">239</strain>
    </source>
</reference>
<protein>
    <submittedName>
        <fullName evidence="3">Putative hydrolase</fullName>
    </submittedName>
</protein>
<dbReference type="STRING" id="1068978.AMETH_1192"/>
<proteinExistence type="predicted"/>
<dbReference type="Pfam" id="PF12697">
    <property type="entry name" value="Abhydrolase_6"/>
    <property type="match status" value="1"/>
</dbReference>
<gene>
    <name evidence="3" type="ORF">AMETH_1192</name>
</gene>
<dbReference type="Gene3D" id="3.40.50.1820">
    <property type="entry name" value="alpha/beta hydrolase"/>
    <property type="match status" value="1"/>
</dbReference>
<dbReference type="PATRIC" id="fig|1068978.7.peg.1256"/>
<evidence type="ECO:0000256" key="1">
    <source>
        <dbReference type="SAM" id="MobiDB-lite"/>
    </source>
</evidence>
<feature type="domain" description="AB hydrolase-1" evidence="2">
    <location>
        <begin position="42"/>
        <end position="280"/>
    </location>
</feature>
<dbReference type="eggNOG" id="COG0596">
    <property type="taxonomic scope" value="Bacteria"/>
</dbReference>
<feature type="region of interest" description="Disordered" evidence="1">
    <location>
        <begin position="1"/>
        <end position="23"/>
    </location>
</feature>
<name>A0A076MKL9_AMYME</name>
<evidence type="ECO:0000259" key="2">
    <source>
        <dbReference type="Pfam" id="PF12697"/>
    </source>
</evidence>
<evidence type="ECO:0000313" key="3">
    <source>
        <dbReference type="EMBL" id="AIJ21284.1"/>
    </source>
</evidence>
<keyword evidence="4" id="KW-1185">Reference proteome</keyword>
<sequence>MNEHVDVGAHSAAPPIQRSQRFRGDTGAPVCAHDFGGTGDLLIIAHAAGFCGGAYAPIAATLRTHFRVWAVDLRGHGDSEAPPDADFSWDGMAQDILTVLTGLGRGPAAFFGHSLGGGAGLRAEALAPGSFSSIYVYEPAVLPVLAGVQAASDGMSNMVRQRRAVFESREQAVRRLSSRPPFDTMRGDALESFARHGLRDTDESTVALKCSPENEALVYGAPRKITVEQISAVSVPVLVGLGERENGLPAVAAPLIRDALPDARIVSYRGLGHMGPFEDPSSVGADAAGHLAGRTGRIGRA</sequence>
<dbReference type="InterPro" id="IPR050228">
    <property type="entry name" value="Carboxylesterase_BioH"/>
</dbReference>
<organism evidence="3 4">
    <name type="scientific">Amycolatopsis methanolica 239</name>
    <dbReference type="NCBI Taxonomy" id="1068978"/>
    <lineage>
        <taxon>Bacteria</taxon>
        <taxon>Bacillati</taxon>
        <taxon>Actinomycetota</taxon>
        <taxon>Actinomycetes</taxon>
        <taxon>Pseudonocardiales</taxon>
        <taxon>Pseudonocardiaceae</taxon>
        <taxon>Amycolatopsis</taxon>
        <taxon>Amycolatopsis methanolica group</taxon>
    </lineage>
</organism>
<dbReference type="GO" id="GO:0016787">
    <property type="term" value="F:hydrolase activity"/>
    <property type="evidence" value="ECO:0007669"/>
    <property type="project" value="UniProtKB-KW"/>
</dbReference>
<keyword evidence="3" id="KW-0378">Hydrolase</keyword>
<dbReference type="HOGENOM" id="CLU_020336_50_4_11"/>
<dbReference type="RefSeq" id="WP_017987150.1">
    <property type="nucleotide sequence ID" value="NZ_AQUL01000001.1"/>
</dbReference>
<dbReference type="AlphaFoldDB" id="A0A076MKL9"/>
<dbReference type="KEGG" id="amq:AMETH_1192"/>
<accession>A0A076MKL9</accession>